<proteinExistence type="inferred from homology"/>
<dbReference type="PANTHER" id="PTHR42760">
    <property type="entry name" value="SHORT-CHAIN DEHYDROGENASES/REDUCTASES FAMILY MEMBER"/>
    <property type="match status" value="1"/>
</dbReference>
<dbReference type="PANTHER" id="PTHR42760:SF115">
    <property type="entry name" value="3-OXOACYL-[ACYL-CARRIER-PROTEIN] REDUCTASE FABG"/>
    <property type="match status" value="1"/>
</dbReference>
<reference evidence="3 4" key="1">
    <citation type="submission" date="2020-07" db="EMBL/GenBank/DDBJ databases">
        <title>Sequencing the genomes of 1000 actinobacteria strains.</title>
        <authorList>
            <person name="Klenk H.-P."/>
        </authorList>
    </citation>
    <scope>NUCLEOTIDE SEQUENCE [LARGE SCALE GENOMIC DNA]</scope>
    <source>
        <strain evidence="3 4">DSM 44749</strain>
    </source>
</reference>
<evidence type="ECO:0000313" key="4">
    <source>
        <dbReference type="Proteomes" id="UP000549695"/>
    </source>
</evidence>
<dbReference type="AlphaFoldDB" id="A0A852W1A5"/>
<dbReference type="FunFam" id="3.40.50.720:FF:000084">
    <property type="entry name" value="Short-chain dehydrogenase reductase"/>
    <property type="match status" value="1"/>
</dbReference>
<protein>
    <submittedName>
        <fullName evidence="3">NAD(P)-dependent dehydrogenase (Short-subunit alcohol dehydrogenase family)</fullName>
    </submittedName>
</protein>
<comment type="similarity">
    <text evidence="1">Belongs to the short-chain dehydrogenases/reductases (SDR) family.</text>
</comment>
<organism evidence="3 4">
    <name type="scientific">Pseudonocardia alni</name>
    <name type="common">Amycolata alni</name>
    <dbReference type="NCBI Taxonomy" id="33907"/>
    <lineage>
        <taxon>Bacteria</taxon>
        <taxon>Bacillati</taxon>
        <taxon>Actinomycetota</taxon>
        <taxon>Actinomycetes</taxon>
        <taxon>Pseudonocardiales</taxon>
        <taxon>Pseudonocardiaceae</taxon>
        <taxon>Pseudonocardia</taxon>
    </lineage>
</organism>
<dbReference type="InterPro" id="IPR036291">
    <property type="entry name" value="NAD(P)-bd_dom_sf"/>
</dbReference>
<dbReference type="RefSeq" id="WP_073575826.1">
    <property type="nucleotide sequence ID" value="NZ_BAAAJZ010000003.1"/>
</dbReference>
<dbReference type="PRINTS" id="PR00080">
    <property type="entry name" value="SDRFAMILY"/>
</dbReference>
<evidence type="ECO:0000256" key="2">
    <source>
        <dbReference type="ARBA" id="ARBA00023002"/>
    </source>
</evidence>
<sequence>MFDLTGSVALVTGAASGIGAEVARALAGQGAVVAAADLRTDGVPEVCASAHVVDVADPDAAAACVEEVVARHGRVDVLVNSAGIALLAPALELRIEDWRRTLDVNLTGSWLMARAAGRVMVERGYGRIVNLASQAASSGLEQHAAYCASKAGINGLTRTLAVEWGPHGVTVNAVSPTVVLTDLGRAAWDNPAGDAHRAEIPARRFAEPSEVAAAVVYLASAEAAMVNGAELRVDGGFTAR</sequence>
<dbReference type="EMBL" id="JACCCZ010000001">
    <property type="protein sequence ID" value="NYG02399.1"/>
    <property type="molecule type" value="Genomic_DNA"/>
</dbReference>
<dbReference type="NCBIfam" id="NF005309">
    <property type="entry name" value="PRK06841.1"/>
    <property type="match status" value="1"/>
</dbReference>
<dbReference type="PROSITE" id="PS00061">
    <property type="entry name" value="ADH_SHORT"/>
    <property type="match status" value="1"/>
</dbReference>
<dbReference type="Pfam" id="PF13561">
    <property type="entry name" value="adh_short_C2"/>
    <property type="match status" value="1"/>
</dbReference>
<dbReference type="GO" id="GO:0016616">
    <property type="term" value="F:oxidoreductase activity, acting on the CH-OH group of donors, NAD or NADP as acceptor"/>
    <property type="evidence" value="ECO:0007669"/>
    <property type="project" value="TreeGrafter"/>
</dbReference>
<dbReference type="Proteomes" id="UP000549695">
    <property type="component" value="Unassembled WGS sequence"/>
</dbReference>
<dbReference type="InterPro" id="IPR002347">
    <property type="entry name" value="SDR_fam"/>
</dbReference>
<evidence type="ECO:0000313" key="3">
    <source>
        <dbReference type="EMBL" id="NYG02399.1"/>
    </source>
</evidence>
<dbReference type="PRINTS" id="PR00081">
    <property type="entry name" value="GDHRDH"/>
</dbReference>
<keyword evidence="4" id="KW-1185">Reference proteome</keyword>
<accession>A0A852W1A5</accession>
<keyword evidence="2" id="KW-0560">Oxidoreductase</keyword>
<name>A0A852W1A5_PSEA5</name>
<dbReference type="GeneID" id="98052439"/>
<dbReference type="Gene3D" id="3.40.50.720">
    <property type="entry name" value="NAD(P)-binding Rossmann-like Domain"/>
    <property type="match status" value="1"/>
</dbReference>
<evidence type="ECO:0000256" key="1">
    <source>
        <dbReference type="ARBA" id="ARBA00006484"/>
    </source>
</evidence>
<dbReference type="InterPro" id="IPR020904">
    <property type="entry name" value="Sc_DH/Rdtase_CS"/>
</dbReference>
<comment type="caution">
    <text evidence="3">The sequence shown here is derived from an EMBL/GenBank/DDBJ whole genome shotgun (WGS) entry which is preliminary data.</text>
</comment>
<gene>
    <name evidence="3" type="ORF">HDA37_002684</name>
</gene>
<dbReference type="SUPFAM" id="SSF51735">
    <property type="entry name" value="NAD(P)-binding Rossmann-fold domains"/>
    <property type="match status" value="1"/>
</dbReference>
<dbReference type="CDD" id="cd05233">
    <property type="entry name" value="SDR_c"/>
    <property type="match status" value="1"/>
</dbReference>